<dbReference type="AlphaFoldDB" id="A0A9P5JTQ4"/>
<feature type="region of interest" description="Disordered" evidence="1">
    <location>
        <begin position="239"/>
        <end position="409"/>
    </location>
</feature>
<proteinExistence type="predicted"/>
<evidence type="ECO:0000313" key="2">
    <source>
        <dbReference type="EMBL" id="KAF8460864.1"/>
    </source>
</evidence>
<feature type="compositionally biased region" description="Low complexity" evidence="1">
    <location>
        <begin position="290"/>
        <end position="299"/>
    </location>
</feature>
<reference evidence="2" key="1">
    <citation type="submission" date="2019-10" db="EMBL/GenBank/DDBJ databases">
        <authorList>
            <consortium name="DOE Joint Genome Institute"/>
            <person name="Kuo A."/>
            <person name="Miyauchi S."/>
            <person name="Kiss E."/>
            <person name="Drula E."/>
            <person name="Kohler A."/>
            <person name="Sanchez-Garcia M."/>
            <person name="Andreopoulos B."/>
            <person name="Barry K.W."/>
            <person name="Bonito G."/>
            <person name="Buee M."/>
            <person name="Carver A."/>
            <person name="Chen C."/>
            <person name="Cichocki N."/>
            <person name="Clum A."/>
            <person name="Culley D."/>
            <person name="Crous P.W."/>
            <person name="Fauchery L."/>
            <person name="Girlanda M."/>
            <person name="Hayes R."/>
            <person name="Keri Z."/>
            <person name="LaButti K."/>
            <person name="Lipzen A."/>
            <person name="Lombard V."/>
            <person name="Magnuson J."/>
            <person name="Maillard F."/>
            <person name="Morin E."/>
            <person name="Murat C."/>
            <person name="Nolan M."/>
            <person name="Ohm R."/>
            <person name="Pangilinan J."/>
            <person name="Pereira M."/>
            <person name="Perotto S."/>
            <person name="Peter M."/>
            <person name="Riley R."/>
            <person name="Sitrit Y."/>
            <person name="Stielow B."/>
            <person name="Szollosi G."/>
            <person name="Zifcakova L."/>
            <person name="Stursova M."/>
            <person name="Spatafora J.W."/>
            <person name="Tedersoo L."/>
            <person name="Vaario L.-M."/>
            <person name="Yamada A."/>
            <person name="Yan M."/>
            <person name="Wang P."/>
            <person name="Xu J."/>
            <person name="Bruns T."/>
            <person name="Baldrian P."/>
            <person name="Vilgalys R."/>
            <person name="Henrissat B."/>
            <person name="Grigoriev I.V."/>
            <person name="Hibbett D."/>
            <person name="Nagy L.G."/>
            <person name="Martin F.M."/>
        </authorList>
    </citation>
    <scope>NUCLEOTIDE SEQUENCE</scope>
    <source>
        <strain evidence="2">Prilba</strain>
    </source>
</reference>
<comment type="caution">
    <text evidence="2">The sequence shown here is derived from an EMBL/GenBank/DDBJ whole genome shotgun (WGS) entry which is preliminary data.</text>
</comment>
<dbReference type="EMBL" id="WHVB01000152">
    <property type="protein sequence ID" value="KAF8460864.1"/>
    <property type="molecule type" value="Genomic_DNA"/>
</dbReference>
<evidence type="ECO:0000256" key="1">
    <source>
        <dbReference type="SAM" id="MobiDB-lite"/>
    </source>
</evidence>
<reference evidence="2" key="2">
    <citation type="journal article" date="2020" name="Nat. Commun.">
        <title>Large-scale genome sequencing of mycorrhizal fungi provides insights into the early evolution of symbiotic traits.</title>
        <authorList>
            <person name="Miyauchi S."/>
            <person name="Kiss E."/>
            <person name="Kuo A."/>
            <person name="Drula E."/>
            <person name="Kohler A."/>
            <person name="Sanchez-Garcia M."/>
            <person name="Morin E."/>
            <person name="Andreopoulos B."/>
            <person name="Barry K.W."/>
            <person name="Bonito G."/>
            <person name="Buee M."/>
            <person name="Carver A."/>
            <person name="Chen C."/>
            <person name="Cichocki N."/>
            <person name="Clum A."/>
            <person name="Culley D."/>
            <person name="Crous P.W."/>
            <person name="Fauchery L."/>
            <person name="Girlanda M."/>
            <person name="Hayes R.D."/>
            <person name="Keri Z."/>
            <person name="LaButti K."/>
            <person name="Lipzen A."/>
            <person name="Lombard V."/>
            <person name="Magnuson J."/>
            <person name="Maillard F."/>
            <person name="Murat C."/>
            <person name="Nolan M."/>
            <person name="Ohm R.A."/>
            <person name="Pangilinan J."/>
            <person name="Pereira M.F."/>
            <person name="Perotto S."/>
            <person name="Peter M."/>
            <person name="Pfister S."/>
            <person name="Riley R."/>
            <person name="Sitrit Y."/>
            <person name="Stielow J.B."/>
            <person name="Szollosi G."/>
            <person name="Zifcakova L."/>
            <person name="Stursova M."/>
            <person name="Spatafora J.W."/>
            <person name="Tedersoo L."/>
            <person name="Vaario L.M."/>
            <person name="Yamada A."/>
            <person name="Yan M."/>
            <person name="Wang P."/>
            <person name="Xu J."/>
            <person name="Bruns T."/>
            <person name="Baldrian P."/>
            <person name="Vilgalys R."/>
            <person name="Dunand C."/>
            <person name="Henrissat B."/>
            <person name="Grigoriev I.V."/>
            <person name="Hibbett D."/>
            <person name="Nagy L.G."/>
            <person name="Martin F.M."/>
        </authorList>
    </citation>
    <scope>NUCLEOTIDE SEQUENCE</scope>
    <source>
        <strain evidence="2">Prilba</strain>
    </source>
</reference>
<gene>
    <name evidence="2" type="ORF">DFH94DRAFT_790183</name>
</gene>
<name>A0A9P5JTQ4_9AGAM</name>
<protein>
    <submittedName>
        <fullName evidence="2">Uncharacterized protein</fullName>
    </submittedName>
</protein>
<feature type="compositionally biased region" description="Low complexity" evidence="1">
    <location>
        <begin position="341"/>
        <end position="354"/>
    </location>
</feature>
<keyword evidence="3" id="KW-1185">Reference proteome</keyword>
<sequence>MDTSDPVLAFYAQCAVAITLSSVQQRDDHWFQLAAGQLKEPRTVLRSYFADNDTILLDDAILIIRQTILAFSGSRDYRSDIRKVSLKTVELICNFDIQNTSEDLQHNFCRLWNELVDGAEKNTDPDFRSLCDMMLNSIRRLYITLHGTSSSRPVFTMTTSDRNPALGFVTLNPALGSFTLYPRCEDQTHNPSRPFLDLNSLTAWVATPSSPPAATGYPPYSIIPSPNFPITPLTGAVDPGVPGPYSHSAAPLPPDSPRMTPGEDVPAAIGEVYSRPNESSSSKIDEDDAAASSLASSNDTLSTPPPSIKKARAKKNRRPNYEEAPLAPGQVYPLSPIMRVSTPASPGPSATSRSQGHLGLAGTTPASQPGALVRFAPPESTTSSSKSPGIDIVPLPEPPESSPPVSPLHISSMALRGEDVPAAVDEGNSQQGANVRKFAPSESTSMSFSELQVINIVTPSRPESPYSATIPTPTPAPACLAPSIDVSLGPPRSPSTATVSLPGQMPMSGGG</sequence>
<accession>A0A9P5JTQ4</accession>
<feature type="compositionally biased region" description="Basic residues" evidence="1">
    <location>
        <begin position="309"/>
        <end position="318"/>
    </location>
</feature>
<feature type="non-terminal residue" evidence="2">
    <location>
        <position position="511"/>
    </location>
</feature>
<organism evidence="2 3">
    <name type="scientific">Russula ochroleuca</name>
    <dbReference type="NCBI Taxonomy" id="152965"/>
    <lineage>
        <taxon>Eukaryota</taxon>
        <taxon>Fungi</taxon>
        <taxon>Dikarya</taxon>
        <taxon>Basidiomycota</taxon>
        <taxon>Agaricomycotina</taxon>
        <taxon>Agaricomycetes</taxon>
        <taxon>Russulales</taxon>
        <taxon>Russulaceae</taxon>
        <taxon>Russula</taxon>
    </lineage>
</organism>
<evidence type="ECO:0000313" key="3">
    <source>
        <dbReference type="Proteomes" id="UP000759537"/>
    </source>
</evidence>
<feature type="region of interest" description="Disordered" evidence="1">
    <location>
        <begin position="483"/>
        <end position="511"/>
    </location>
</feature>
<dbReference type="Proteomes" id="UP000759537">
    <property type="component" value="Unassembled WGS sequence"/>
</dbReference>
<feature type="compositionally biased region" description="Pro residues" evidence="1">
    <location>
        <begin position="395"/>
        <end position="406"/>
    </location>
</feature>